<accession>A0A5P2D1H2</accession>
<proteinExistence type="predicted"/>
<feature type="chain" id="PRO_5039298953" description="Lipoprotein" evidence="2">
    <location>
        <begin position="29"/>
        <end position="270"/>
    </location>
</feature>
<feature type="region of interest" description="Disordered" evidence="1">
    <location>
        <begin position="37"/>
        <end position="56"/>
    </location>
</feature>
<evidence type="ECO:0008006" key="5">
    <source>
        <dbReference type="Google" id="ProtNLM"/>
    </source>
</evidence>
<dbReference type="Proteomes" id="UP000325211">
    <property type="component" value="Chromosome"/>
</dbReference>
<name>A0A5P2D1H2_STRVZ</name>
<keyword evidence="2" id="KW-0732">Signal</keyword>
<evidence type="ECO:0000313" key="4">
    <source>
        <dbReference type="Proteomes" id="UP000325211"/>
    </source>
</evidence>
<dbReference type="RefSeq" id="WP_150208079.1">
    <property type="nucleotide sequence ID" value="NZ_CP029190.1"/>
</dbReference>
<evidence type="ECO:0000256" key="1">
    <source>
        <dbReference type="SAM" id="MobiDB-lite"/>
    </source>
</evidence>
<reference evidence="3 4" key="1">
    <citation type="submission" date="2018-05" db="EMBL/GenBank/DDBJ databases">
        <title>Streptomyces venezuelae.</title>
        <authorList>
            <person name="Kim W."/>
            <person name="Lee N."/>
            <person name="Cho B.-K."/>
        </authorList>
    </citation>
    <scope>NUCLEOTIDE SEQUENCE [LARGE SCALE GENOMIC DNA]</scope>
    <source>
        <strain evidence="3 4">ATCC 21782</strain>
    </source>
</reference>
<organism evidence="3 4">
    <name type="scientific">Streptomyces venezuelae</name>
    <dbReference type="NCBI Taxonomy" id="54571"/>
    <lineage>
        <taxon>Bacteria</taxon>
        <taxon>Bacillati</taxon>
        <taxon>Actinomycetota</taxon>
        <taxon>Actinomycetes</taxon>
        <taxon>Kitasatosporales</taxon>
        <taxon>Streptomycetaceae</taxon>
        <taxon>Streptomyces</taxon>
    </lineage>
</organism>
<sequence length="270" mass="27903">MRTARVTVTAALASAALLGLTACNGSDSADGAKASAKASTSATPTPSPSVSKAPFADLSGPEIADKSLAATRAAQTLRVKGQVLEDGKPMTLDLAITKSGDCAGSVSVAKEGSMKIIKNPTTLYFKGDAQFFHNSLKGTPKAERDAVVKQLADRWVKKATTAADSKEISAMCDLDELLGEFGTISLARKGQETQLPAGPAFTLTNSSPDGDETYWVATQGEPFMLKASIAGKENGELNFSDFNKPVDTQAPADKDIVDGDKLGGGATDNA</sequence>
<dbReference type="AlphaFoldDB" id="A0A5P2D1H2"/>
<evidence type="ECO:0000256" key="2">
    <source>
        <dbReference type="SAM" id="SignalP"/>
    </source>
</evidence>
<dbReference type="PROSITE" id="PS51257">
    <property type="entry name" value="PROKAR_LIPOPROTEIN"/>
    <property type="match status" value="1"/>
</dbReference>
<feature type="region of interest" description="Disordered" evidence="1">
    <location>
        <begin position="239"/>
        <end position="270"/>
    </location>
</feature>
<evidence type="ECO:0000313" key="3">
    <source>
        <dbReference type="EMBL" id="QES48613.1"/>
    </source>
</evidence>
<dbReference type="OrthoDB" id="3745543at2"/>
<feature type="compositionally biased region" description="Basic and acidic residues" evidence="1">
    <location>
        <begin position="252"/>
        <end position="261"/>
    </location>
</feature>
<protein>
    <recommendedName>
        <fullName evidence="5">Lipoprotein</fullName>
    </recommendedName>
</protein>
<gene>
    <name evidence="3" type="ORF">DEJ50_13060</name>
</gene>
<feature type="compositionally biased region" description="Low complexity" evidence="1">
    <location>
        <begin position="37"/>
        <end position="53"/>
    </location>
</feature>
<dbReference type="EMBL" id="CP029190">
    <property type="protein sequence ID" value="QES48613.1"/>
    <property type="molecule type" value="Genomic_DNA"/>
</dbReference>
<feature type="signal peptide" evidence="2">
    <location>
        <begin position="1"/>
        <end position="28"/>
    </location>
</feature>